<comment type="similarity">
    <text evidence="9">Belongs to the FtsQ/DivIB family. FtsQ subfamily.</text>
</comment>
<dbReference type="EMBL" id="JAUKTR010000004">
    <property type="protein sequence ID" value="MDO1559756.1"/>
    <property type="molecule type" value="Genomic_DNA"/>
</dbReference>
<dbReference type="Pfam" id="PF03799">
    <property type="entry name" value="FtsQ_DivIB_C"/>
    <property type="match status" value="1"/>
</dbReference>
<evidence type="ECO:0000256" key="4">
    <source>
        <dbReference type="ARBA" id="ARBA00022618"/>
    </source>
</evidence>
<reference evidence="12" key="1">
    <citation type="submission" date="2023-07" db="EMBL/GenBank/DDBJ databases">
        <title>Brevundimonas soil sp. nov., isolated from the soil of chemical plant.</title>
        <authorList>
            <person name="Wu N."/>
        </authorList>
    </citation>
    <scope>NUCLEOTIDE SEQUENCE</scope>
    <source>
        <strain evidence="12">XZ-24</strain>
    </source>
</reference>
<keyword evidence="8 9" id="KW-0131">Cell cycle</keyword>
<dbReference type="InterPro" id="IPR005548">
    <property type="entry name" value="Cell_div_FtsQ/DivIB_C"/>
</dbReference>
<keyword evidence="13" id="KW-1185">Reference proteome</keyword>
<keyword evidence="3 9" id="KW-0997">Cell inner membrane</keyword>
<dbReference type="InterPro" id="IPR045335">
    <property type="entry name" value="FtsQ_C_sf"/>
</dbReference>
<evidence type="ECO:0000256" key="6">
    <source>
        <dbReference type="ARBA" id="ARBA00022989"/>
    </source>
</evidence>
<dbReference type="PANTHER" id="PTHR35851:SF1">
    <property type="entry name" value="CELL DIVISION PROTEIN FTSQ"/>
    <property type="match status" value="1"/>
</dbReference>
<dbReference type="HAMAP" id="MF_00911">
    <property type="entry name" value="FtsQ_subfam"/>
    <property type="match status" value="1"/>
</dbReference>
<dbReference type="Pfam" id="PF08478">
    <property type="entry name" value="POTRA_1"/>
    <property type="match status" value="1"/>
</dbReference>
<comment type="function">
    <text evidence="9">Essential cell division protein.</text>
</comment>
<organism evidence="12 13">
    <name type="scientific">Peiella sedimenti</name>
    <dbReference type="NCBI Taxonomy" id="3061083"/>
    <lineage>
        <taxon>Bacteria</taxon>
        <taxon>Pseudomonadati</taxon>
        <taxon>Pseudomonadota</taxon>
        <taxon>Alphaproteobacteria</taxon>
        <taxon>Caulobacterales</taxon>
        <taxon>Caulobacteraceae</taxon>
        <taxon>Peiella</taxon>
    </lineage>
</organism>
<evidence type="ECO:0000259" key="11">
    <source>
        <dbReference type="PROSITE" id="PS51779"/>
    </source>
</evidence>
<keyword evidence="6 9" id="KW-1133">Transmembrane helix</keyword>
<feature type="region of interest" description="Disordered" evidence="10">
    <location>
        <begin position="1"/>
        <end position="36"/>
    </location>
</feature>
<gene>
    <name evidence="9" type="primary">ftsQ</name>
    <name evidence="12" type="ORF">Q0812_09995</name>
</gene>
<dbReference type="PROSITE" id="PS51779">
    <property type="entry name" value="POTRA"/>
    <property type="match status" value="1"/>
</dbReference>
<dbReference type="Gene3D" id="3.10.20.310">
    <property type="entry name" value="membrane protein fhac"/>
    <property type="match status" value="1"/>
</dbReference>
<protein>
    <recommendedName>
        <fullName evidence="9">Cell division protein FtsQ</fullName>
    </recommendedName>
</protein>
<feature type="compositionally biased region" description="Low complexity" evidence="10">
    <location>
        <begin position="11"/>
        <end position="36"/>
    </location>
</feature>
<evidence type="ECO:0000256" key="7">
    <source>
        <dbReference type="ARBA" id="ARBA00023136"/>
    </source>
</evidence>
<dbReference type="Proteomes" id="UP001169063">
    <property type="component" value="Unassembled WGS sequence"/>
</dbReference>
<evidence type="ECO:0000256" key="8">
    <source>
        <dbReference type="ARBA" id="ARBA00023306"/>
    </source>
</evidence>
<accession>A0ABT8SN22</accession>
<dbReference type="Gene3D" id="3.40.50.11690">
    <property type="entry name" value="Cell division protein FtsQ/DivIB"/>
    <property type="match status" value="1"/>
</dbReference>
<proteinExistence type="inferred from homology"/>
<sequence>MPAVVRGGRRQGAAPRGQARAAQGSRTGRAAAPAPSRASLPQGVILGGAAAAALVLGVALFSGERGAVIGESLRGWADGRMAALGFKLRRINIQGATPEAQLEIQRVLNLRSGQPLALMDLDTVRTQVEQVGWVKDVRVVRLLPDTLVIAVTQRTAAAVWQTGGVVQVIDAAGEPIPGADPGRFAQLPLVVGEGAADAAPALLPMIRSRPRLAARLDALVRVDNRRWDLRLKDGALIQLPAVDEEGALIRLDALDQRQRLLDLGFSRIDLRLPEAVAVRLAG</sequence>
<evidence type="ECO:0000256" key="2">
    <source>
        <dbReference type="ARBA" id="ARBA00022475"/>
    </source>
</evidence>
<dbReference type="InterPro" id="IPR034746">
    <property type="entry name" value="POTRA"/>
</dbReference>
<keyword evidence="5 9" id="KW-0812">Transmembrane</keyword>
<evidence type="ECO:0000256" key="9">
    <source>
        <dbReference type="HAMAP-Rule" id="MF_00911"/>
    </source>
</evidence>
<evidence type="ECO:0000313" key="12">
    <source>
        <dbReference type="EMBL" id="MDO1559756.1"/>
    </source>
</evidence>
<dbReference type="InterPro" id="IPR013685">
    <property type="entry name" value="POTRA_FtsQ_type"/>
</dbReference>
<evidence type="ECO:0000256" key="3">
    <source>
        <dbReference type="ARBA" id="ARBA00022519"/>
    </source>
</evidence>
<comment type="caution">
    <text evidence="12">The sequence shown here is derived from an EMBL/GenBank/DDBJ whole genome shotgun (WGS) entry which is preliminary data.</text>
</comment>
<evidence type="ECO:0000256" key="5">
    <source>
        <dbReference type="ARBA" id="ARBA00022692"/>
    </source>
</evidence>
<evidence type="ECO:0000256" key="1">
    <source>
        <dbReference type="ARBA" id="ARBA00004370"/>
    </source>
</evidence>
<evidence type="ECO:0000256" key="10">
    <source>
        <dbReference type="SAM" id="MobiDB-lite"/>
    </source>
</evidence>
<keyword evidence="7 9" id="KW-0472">Membrane</keyword>
<feature type="domain" description="POTRA" evidence="11">
    <location>
        <begin position="86"/>
        <end position="154"/>
    </location>
</feature>
<name>A0ABT8SN22_9CAUL</name>
<comment type="subcellular location">
    <subcellularLocation>
        <location evidence="9">Cell inner membrane</location>
        <topology evidence="9">Single-pass type II membrane protein</topology>
    </subcellularLocation>
    <subcellularLocation>
        <location evidence="1">Membrane</location>
    </subcellularLocation>
    <text evidence="9">Localizes to the division septum.</text>
</comment>
<keyword evidence="4 9" id="KW-0132">Cell division</keyword>
<dbReference type="RefSeq" id="WP_302110190.1">
    <property type="nucleotide sequence ID" value="NZ_JAUKTR010000004.1"/>
</dbReference>
<dbReference type="InterPro" id="IPR026579">
    <property type="entry name" value="FtsQ"/>
</dbReference>
<dbReference type="PANTHER" id="PTHR35851">
    <property type="entry name" value="CELL DIVISION PROTEIN FTSQ"/>
    <property type="match status" value="1"/>
</dbReference>
<keyword evidence="2 9" id="KW-1003">Cell membrane</keyword>
<evidence type="ECO:0000313" key="13">
    <source>
        <dbReference type="Proteomes" id="UP001169063"/>
    </source>
</evidence>